<dbReference type="SMART" id="SM00060">
    <property type="entry name" value="FN3"/>
    <property type="match status" value="1"/>
</dbReference>
<evidence type="ECO:0000313" key="3">
    <source>
        <dbReference type="EMBL" id="MFE3872476.1"/>
    </source>
</evidence>
<organism evidence="3 4">
    <name type="scientific">Flavobacterium zhoui</name>
    <dbReference type="NCBI Taxonomy" id="3230414"/>
    <lineage>
        <taxon>Bacteria</taxon>
        <taxon>Pseudomonadati</taxon>
        <taxon>Bacteroidota</taxon>
        <taxon>Flavobacteriia</taxon>
        <taxon>Flavobacteriales</taxon>
        <taxon>Flavobacteriaceae</taxon>
        <taxon>Flavobacterium</taxon>
    </lineage>
</organism>
<dbReference type="EMBL" id="JBHZPY010000015">
    <property type="protein sequence ID" value="MFE3872476.1"/>
    <property type="molecule type" value="Genomic_DNA"/>
</dbReference>
<keyword evidence="4" id="KW-1185">Reference proteome</keyword>
<evidence type="ECO:0000259" key="2">
    <source>
        <dbReference type="PROSITE" id="PS50853"/>
    </source>
</evidence>
<dbReference type="SUPFAM" id="SSF49265">
    <property type="entry name" value="Fibronectin type III"/>
    <property type="match status" value="1"/>
</dbReference>
<dbReference type="Proteomes" id="UP001600107">
    <property type="component" value="Unassembled WGS sequence"/>
</dbReference>
<dbReference type="PROSITE" id="PS50853">
    <property type="entry name" value="FN3"/>
    <property type="match status" value="1"/>
</dbReference>
<feature type="signal peptide" evidence="1">
    <location>
        <begin position="1"/>
        <end position="22"/>
    </location>
</feature>
<dbReference type="Pfam" id="PF00041">
    <property type="entry name" value="fn3"/>
    <property type="match status" value="1"/>
</dbReference>
<dbReference type="InterPro" id="IPR036116">
    <property type="entry name" value="FN3_sf"/>
</dbReference>
<dbReference type="RefSeq" id="WP_379852784.1">
    <property type="nucleotide sequence ID" value="NZ_JBHZPY010000015.1"/>
</dbReference>
<protein>
    <submittedName>
        <fullName evidence="3">Fibronectin type III domain-containing protein</fullName>
    </submittedName>
</protein>
<comment type="caution">
    <text evidence="3">The sequence shown here is derived from an EMBL/GenBank/DDBJ whole genome shotgun (WGS) entry which is preliminary data.</text>
</comment>
<evidence type="ECO:0000313" key="4">
    <source>
        <dbReference type="Proteomes" id="UP001600107"/>
    </source>
</evidence>
<evidence type="ECO:0000256" key="1">
    <source>
        <dbReference type="SAM" id="SignalP"/>
    </source>
</evidence>
<feature type="chain" id="PRO_5047463472" evidence="1">
    <location>
        <begin position="23"/>
        <end position="1348"/>
    </location>
</feature>
<dbReference type="Gene3D" id="2.60.40.10">
    <property type="entry name" value="Immunoglobulins"/>
    <property type="match status" value="1"/>
</dbReference>
<sequence length="1348" mass="148590">MKKQFSLLFILLIMFFPQISKSQVSTDLRPAIKSPEVNKFEQYINMPVNLVSGTPQISIPIYNLSYGGMSLPISLEYDASGVKVEDISSSVGLKWSLIVGGTVSRIVKGGPDEGNSYGYKRVSRIQTSGYYLDYGLRNLNSTLNTYSETGQPVNRYGEFNFWMNDVFQSYLDAQPDLFYFSTPEGGSKFVFNDHREVVYLENTDFVINVNNGITSANSLFDSWNATSPKGIKYTFGANNLKEQSIISNVGDPSYECKTNAWLLNEISNYATNDKITIEYTDNNYSTIINKAPSKITTPCIPSLQNGSQCGSVGEAAGYEYFAQSPYSDNSTNPEIFSGGANGPNIENHVMSKLISKIKAGTTEISFIYSTRNDLAPLSNNSGVITAKRLDEIQIMQDGICIKKFNFNYSTTVSSDALPAGPASQPNSTVLKTRLILNSFTESNCDGSITKPYVFDYNTQVLPNKLSYAQDKWGYYNGKINNPSLVPIHKFSQEPSIYANRVVDFSFAKAGVLEKITYPTKGTVNFEYEPHQSDVPTDFKYDVEHPLGTLANISSTQSTSGTYSSVFTYNASDNETLLLQTFLNYNPTGGSGCSSSISRAASIVDNVTNTVIAQTNYQGLLTSKTVQVPVDKDLLVDQRQYTLIVQGYGGSNGMNYMCNINTSSIIRVPIIYIYDVGGLRVKKITHKNYDNTNAKDLNYTYFQPKTTSNPKPIYKIDYNYLNSFNELLSYPSILSNYNVNSFKNYIINNNSNYISGYYYYVSSGTDLLDVNFMGPDITYGKVVETDGNGKTESNFNTYKSYFELNGYAQPKQIPAEPKFQSLLAGEKYSVINYDQNNNIKKNNETVYNYNNNYTLTTYPVVGLNVNKNEYGCIYYPYTLKGQIKTLKTETETTNLGGLSVTATSDYEYAGTNHFQPTKTTVTNSKGDQLITKMYYPRELDTEPLMQDLLIQNRKATPIKLESFNGSTKLYEQKTVYANDASTNFLLLPKSIYAAKFPNILPIIATPNVGQLEKKVTSDKYNTNGSLLQFTPENGSSVTMLWGYNKTEPIAKIENTTSTQIATALGVSDLSSLNETNLTAINSLRTNSSLSNIMVTTYTYKPLVGISTITDPKGLITYYEYDSFNRLQFIKDNNSNILQRYCYNYKGQSSNCDNSSTIPLAPIGLASTSVTASIINFSWNAVSGATGYKIYQNGVYVSATTTGSGTLSGLSADTSYNVQVLAYNTAGDSTLSAAVVMATTSDPYTDACSLSFDGINGTGTFYKNDGSYLTLSASGTINGILAAGDTFYVTVIASSNYYKSLTITSSVRGILFTANNLSNNLISDTLTKIGSEVITVQCSTAAQGFDEVGY</sequence>
<dbReference type="InterPro" id="IPR003961">
    <property type="entry name" value="FN3_dom"/>
</dbReference>
<keyword evidence="1" id="KW-0732">Signal</keyword>
<accession>A0ABW6I855</accession>
<proteinExistence type="predicted"/>
<gene>
    <name evidence="3" type="ORF">ACFX5F_14715</name>
</gene>
<reference evidence="3 4" key="1">
    <citation type="submission" date="2024-06" db="EMBL/GenBank/DDBJ databases">
        <title>Flavobacterium spp. isolated from glacier.</title>
        <authorList>
            <person name="Han D."/>
        </authorList>
    </citation>
    <scope>NUCLEOTIDE SEQUENCE [LARGE SCALE GENOMIC DNA]</scope>
    <source>
        <strain evidence="3 4">ZS1P70</strain>
    </source>
</reference>
<name>A0ABW6I855_9FLAO</name>
<dbReference type="CDD" id="cd00063">
    <property type="entry name" value="FN3"/>
    <property type="match status" value="1"/>
</dbReference>
<dbReference type="InterPro" id="IPR013783">
    <property type="entry name" value="Ig-like_fold"/>
</dbReference>
<feature type="domain" description="Fibronectin type-III" evidence="2">
    <location>
        <begin position="1159"/>
        <end position="1241"/>
    </location>
</feature>